<evidence type="ECO:0000313" key="2">
    <source>
        <dbReference type="Proteomes" id="UP000095672"/>
    </source>
</evidence>
<gene>
    <name evidence="1" type="ORF">AUP74_01729</name>
</gene>
<sequence>MQTSYKASFGAISTHSRLAVVTNFAYSVTRLKCIQRSHKKARQSRALYHTLSQ</sequence>
<organism evidence="1 2">
    <name type="scientific">Microbulbifer aggregans</name>
    <dbReference type="NCBI Taxonomy" id="1769779"/>
    <lineage>
        <taxon>Bacteria</taxon>
        <taxon>Pseudomonadati</taxon>
        <taxon>Pseudomonadota</taxon>
        <taxon>Gammaproteobacteria</taxon>
        <taxon>Cellvibrionales</taxon>
        <taxon>Microbulbiferaceae</taxon>
        <taxon>Microbulbifer</taxon>
    </lineage>
</organism>
<accession>A0A1C9W7P0</accession>
<protein>
    <submittedName>
        <fullName evidence="1">Uncharacterized protein</fullName>
    </submittedName>
</protein>
<dbReference type="AlphaFoldDB" id="A0A1C9W7P0"/>
<reference evidence="2" key="1">
    <citation type="submission" date="2016-01" db="EMBL/GenBank/DDBJ databases">
        <title>Complete genome sequence of Microbulbifer sp. CCB-MM1, a halophile isolated from Matang Mangrove Forest, Perak.</title>
        <authorList>
            <person name="Moh T.H."/>
            <person name="Dinesh B."/>
            <person name="Lau N.-S."/>
            <person name="Go F."/>
            <person name="Alexander Chong S.-C."/>
        </authorList>
    </citation>
    <scope>NUCLEOTIDE SEQUENCE [LARGE SCALE GENOMIC DNA]</scope>
    <source>
        <strain evidence="2">CCB-MM1</strain>
    </source>
</reference>
<proteinExistence type="predicted"/>
<dbReference type="Proteomes" id="UP000095672">
    <property type="component" value="Chromosome"/>
</dbReference>
<dbReference type="KEGG" id="micc:AUP74_01729"/>
<keyword evidence="2" id="KW-1185">Reference proteome</keyword>
<evidence type="ECO:0000313" key="1">
    <source>
        <dbReference type="EMBL" id="AOS97160.1"/>
    </source>
</evidence>
<name>A0A1C9W7P0_9GAMM</name>
<dbReference type="EMBL" id="CP014143">
    <property type="protein sequence ID" value="AOS97160.1"/>
    <property type="molecule type" value="Genomic_DNA"/>
</dbReference>